<dbReference type="PROSITE" id="PS00463">
    <property type="entry name" value="ZN2_CY6_FUNGAL_1"/>
    <property type="match status" value="1"/>
</dbReference>
<sequence length="931" mass="103203">MAPSPVDNQPAGDDYFNDLSQQPEPVQEPENVNNDGQQNEQANGLTNEEVPKPKRIACILCRKRKLKCDGVKPACGTCKRLQHDCSYDTVRKKSGPKRGYVAALEARLAQVETLLKTQDDRPKEGNAQEGGKDQNATSPPVPSSNETPGNDVQANDTFTNEWEALGQAPFQSDSMLNGSSGSGQQQDESFQWEMIGLGLDEPLPPQDIIKDLNQIYFDKIHPSMAMIHRSRYHAAMNLSPHMRPPVCLRYAMWANAAAVTDRYEALQEHFYERARRYIQQDEMKGHGEHMITVAHCQAWCLIATYEFKLMYFPRAWVSAGRACRFAQMMGMHRLDGVGLDVKQCLPPPRDNIEKEERRRTFWMCFCVDRYSSIGTGWPMTIEEEDIMTHLPCDEDSYDMNKTWTSITLEDALKPEGAPHLSGFAGVIVMACMFGRNLTHLHRPGSDDKEDDLNGEFWRRHRDLDNILLNTALALPEDCRLPAGLNNPNIVFMNMNIHTSTICLHQAAIFKADKNRMPARISAESKVRCITAAAEIAAIMRSVSHLDLSAMNPFISFCLYVAARVFVQYLKSRPHDAQVKSSLHFLLQAMNVIKRKNPLTESFLVQLDVDLEGAGLEDTRAMRAQGQGQPNPAAERYKHPGGSNSAFESARKKFHATFGDLGVSKYNDPANANLSLPQTSNDPVAQFVRDQRRQQRQTPQRQETSPLDANPFNARDMGYGLGLNQFPLPNRQRTPGSTPQLNSALSARSPPDAAGSMDCSPDGSAGCSGEQGRTPGSTGGFSTSGLHASSHSSNTSYSPRNPLEQMQQAQQQSSQAGQIWDASLFDPNNPSSFTTDFDMHNFPANGSNTQQAGFVLPQDWSSNNDTGGGTNTQSMPDLMASTTGMTPGSMNEVMNMSEQDWNQVFDDFNNPSNTGVVDWEGGIGNGSSRPWS</sequence>
<dbReference type="GO" id="GO:0006351">
    <property type="term" value="P:DNA-templated transcription"/>
    <property type="evidence" value="ECO:0007669"/>
    <property type="project" value="InterPro"/>
</dbReference>
<gene>
    <name evidence="8" type="ORF">K431DRAFT_315679</name>
</gene>
<comment type="subcellular location">
    <subcellularLocation>
        <location evidence="1">Nucleus</location>
    </subcellularLocation>
</comment>
<evidence type="ECO:0000256" key="1">
    <source>
        <dbReference type="ARBA" id="ARBA00004123"/>
    </source>
</evidence>
<dbReference type="Pfam" id="PF04082">
    <property type="entry name" value="Fungal_trans"/>
    <property type="match status" value="1"/>
</dbReference>
<dbReference type="GO" id="GO:0000981">
    <property type="term" value="F:DNA-binding transcription factor activity, RNA polymerase II-specific"/>
    <property type="evidence" value="ECO:0007669"/>
    <property type="project" value="InterPro"/>
</dbReference>
<feature type="compositionally biased region" description="Polar residues" evidence="6">
    <location>
        <begin position="730"/>
        <end position="745"/>
    </location>
</feature>
<dbReference type="PROSITE" id="PS50048">
    <property type="entry name" value="ZN2_CY6_FUNGAL_2"/>
    <property type="match status" value="1"/>
</dbReference>
<comment type="caution">
    <text evidence="8">The sequence shown here is derived from an EMBL/GenBank/DDBJ whole genome shotgun (WGS) entry which is preliminary data.</text>
</comment>
<evidence type="ECO:0000313" key="9">
    <source>
        <dbReference type="Proteomes" id="UP000799441"/>
    </source>
</evidence>
<feature type="compositionally biased region" description="Low complexity" evidence="6">
    <location>
        <begin position="804"/>
        <end position="816"/>
    </location>
</feature>
<evidence type="ECO:0000256" key="5">
    <source>
        <dbReference type="ARBA" id="ARBA00023242"/>
    </source>
</evidence>
<accession>A0A9P4PZ22</accession>
<feature type="region of interest" description="Disordered" evidence="6">
    <location>
        <begin position="1"/>
        <end position="49"/>
    </location>
</feature>
<dbReference type="GO" id="GO:0003677">
    <property type="term" value="F:DNA binding"/>
    <property type="evidence" value="ECO:0007669"/>
    <property type="project" value="InterPro"/>
</dbReference>
<feature type="region of interest" description="Disordered" evidence="6">
    <location>
        <begin position="621"/>
        <end position="645"/>
    </location>
</feature>
<dbReference type="InterPro" id="IPR001138">
    <property type="entry name" value="Zn2Cys6_DnaBD"/>
</dbReference>
<dbReference type="Gene3D" id="4.10.240.10">
    <property type="entry name" value="Zn(2)-C6 fungal-type DNA-binding domain"/>
    <property type="match status" value="1"/>
</dbReference>
<keyword evidence="9" id="KW-1185">Reference proteome</keyword>
<dbReference type="OrthoDB" id="5600212at2759"/>
<feature type="region of interest" description="Disordered" evidence="6">
    <location>
        <begin position="115"/>
        <end position="154"/>
    </location>
</feature>
<feature type="compositionally biased region" description="Polar residues" evidence="6">
    <location>
        <begin position="18"/>
        <end position="46"/>
    </location>
</feature>
<name>A0A9P4PZ22_9PEZI</name>
<feature type="compositionally biased region" description="Low complexity" evidence="6">
    <location>
        <begin position="771"/>
        <end position="797"/>
    </location>
</feature>
<dbReference type="EMBL" id="MU003841">
    <property type="protein sequence ID" value="KAF2717588.1"/>
    <property type="molecule type" value="Genomic_DNA"/>
</dbReference>
<evidence type="ECO:0000259" key="7">
    <source>
        <dbReference type="PROSITE" id="PS50048"/>
    </source>
</evidence>
<evidence type="ECO:0000256" key="2">
    <source>
        <dbReference type="ARBA" id="ARBA00022723"/>
    </source>
</evidence>
<protein>
    <recommendedName>
        <fullName evidence="7">Zn(2)-C6 fungal-type domain-containing protein</fullName>
    </recommendedName>
</protein>
<feature type="domain" description="Zn(2)-C6 fungal-type" evidence="7">
    <location>
        <begin position="57"/>
        <end position="87"/>
    </location>
</feature>
<dbReference type="SMART" id="SM00066">
    <property type="entry name" value="GAL4"/>
    <property type="match status" value="1"/>
</dbReference>
<dbReference type="CDD" id="cd12148">
    <property type="entry name" value="fungal_TF_MHR"/>
    <property type="match status" value="1"/>
</dbReference>
<evidence type="ECO:0000256" key="6">
    <source>
        <dbReference type="SAM" id="MobiDB-lite"/>
    </source>
</evidence>
<reference evidence="8" key="1">
    <citation type="journal article" date="2020" name="Stud. Mycol.">
        <title>101 Dothideomycetes genomes: a test case for predicting lifestyles and emergence of pathogens.</title>
        <authorList>
            <person name="Haridas S."/>
            <person name="Albert R."/>
            <person name="Binder M."/>
            <person name="Bloem J."/>
            <person name="Labutti K."/>
            <person name="Salamov A."/>
            <person name="Andreopoulos B."/>
            <person name="Baker S."/>
            <person name="Barry K."/>
            <person name="Bills G."/>
            <person name="Bluhm B."/>
            <person name="Cannon C."/>
            <person name="Castanera R."/>
            <person name="Culley D."/>
            <person name="Daum C."/>
            <person name="Ezra D."/>
            <person name="Gonzalez J."/>
            <person name="Henrissat B."/>
            <person name="Kuo A."/>
            <person name="Liang C."/>
            <person name="Lipzen A."/>
            <person name="Lutzoni F."/>
            <person name="Magnuson J."/>
            <person name="Mondo S."/>
            <person name="Nolan M."/>
            <person name="Ohm R."/>
            <person name="Pangilinan J."/>
            <person name="Park H.-J."/>
            <person name="Ramirez L."/>
            <person name="Alfaro M."/>
            <person name="Sun H."/>
            <person name="Tritt A."/>
            <person name="Yoshinaga Y."/>
            <person name="Zwiers L.-H."/>
            <person name="Turgeon B."/>
            <person name="Goodwin S."/>
            <person name="Spatafora J."/>
            <person name="Crous P."/>
            <person name="Grigoriev I."/>
        </authorList>
    </citation>
    <scope>NUCLEOTIDE SEQUENCE</scope>
    <source>
        <strain evidence="8">CBS 116435</strain>
    </source>
</reference>
<dbReference type="Pfam" id="PF00172">
    <property type="entry name" value="Zn_clus"/>
    <property type="match status" value="1"/>
</dbReference>
<organism evidence="8 9">
    <name type="scientific">Polychaeton citri CBS 116435</name>
    <dbReference type="NCBI Taxonomy" id="1314669"/>
    <lineage>
        <taxon>Eukaryota</taxon>
        <taxon>Fungi</taxon>
        <taxon>Dikarya</taxon>
        <taxon>Ascomycota</taxon>
        <taxon>Pezizomycotina</taxon>
        <taxon>Dothideomycetes</taxon>
        <taxon>Dothideomycetidae</taxon>
        <taxon>Capnodiales</taxon>
        <taxon>Capnodiaceae</taxon>
        <taxon>Polychaeton</taxon>
    </lineage>
</organism>
<evidence type="ECO:0000313" key="8">
    <source>
        <dbReference type="EMBL" id="KAF2717588.1"/>
    </source>
</evidence>
<dbReference type="GO" id="GO:0005634">
    <property type="term" value="C:nucleus"/>
    <property type="evidence" value="ECO:0007669"/>
    <property type="project" value="UniProtKB-SubCell"/>
</dbReference>
<keyword evidence="3" id="KW-0805">Transcription regulation</keyword>
<dbReference type="InterPro" id="IPR050815">
    <property type="entry name" value="TF_fung"/>
</dbReference>
<feature type="region of interest" description="Disordered" evidence="6">
    <location>
        <begin position="902"/>
        <end position="931"/>
    </location>
</feature>
<evidence type="ECO:0000256" key="4">
    <source>
        <dbReference type="ARBA" id="ARBA00023163"/>
    </source>
</evidence>
<dbReference type="PANTHER" id="PTHR47338:SF10">
    <property type="entry name" value="TRANSCRIPTION FACTOR DOMAIN-CONTAINING PROTEIN-RELATED"/>
    <property type="match status" value="1"/>
</dbReference>
<keyword evidence="4" id="KW-0804">Transcription</keyword>
<dbReference type="GO" id="GO:0008270">
    <property type="term" value="F:zinc ion binding"/>
    <property type="evidence" value="ECO:0007669"/>
    <property type="project" value="InterPro"/>
</dbReference>
<dbReference type="SMART" id="SM00906">
    <property type="entry name" value="Fungal_trans"/>
    <property type="match status" value="1"/>
</dbReference>
<dbReference type="InterPro" id="IPR036864">
    <property type="entry name" value="Zn2-C6_fun-type_DNA-bd_sf"/>
</dbReference>
<feature type="region of interest" description="Disordered" evidence="6">
    <location>
        <begin position="688"/>
        <end position="816"/>
    </location>
</feature>
<dbReference type="AlphaFoldDB" id="A0A9P4PZ22"/>
<dbReference type="CDD" id="cd00067">
    <property type="entry name" value="GAL4"/>
    <property type="match status" value="1"/>
</dbReference>
<evidence type="ECO:0000256" key="3">
    <source>
        <dbReference type="ARBA" id="ARBA00023015"/>
    </source>
</evidence>
<dbReference type="SUPFAM" id="SSF57701">
    <property type="entry name" value="Zn2/Cys6 DNA-binding domain"/>
    <property type="match status" value="1"/>
</dbReference>
<proteinExistence type="predicted"/>
<dbReference type="PANTHER" id="PTHR47338">
    <property type="entry name" value="ZN(II)2CYS6 TRANSCRIPTION FACTOR (EUROFUNG)-RELATED"/>
    <property type="match status" value="1"/>
</dbReference>
<feature type="compositionally biased region" description="Polar residues" evidence="6">
    <location>
        <begin position="134"/>
        <end position="154"/>
    </location>
</feature>
<dbReference type="InterPro" id="IPR007219">
    <property type="entry name" value="XnlR_reg_dom"/>
</dbReference>
<keyword evidence="2" id="KW-0479">Metal-binding</keyword>
<keyword evidence="5" id="KW-0539">Nucleus</keyword>
<dbReference type="Proteomes" id="UP000799441">
    <property type="component" value="Unassembled WGS sequence"/>
</dbReference>
<feature type="compositionally biased region" description="Basic and acidic residues" evidence="6">
    <location>
        <begin position="117"/>
        <end position="132"/>
    </location>
</feature>